<dbReference type="Gene3D" id="3.30.565.10">
    <property type="entry name" value="Histidine kinase-like ATPase, C-terminal domain"/>
    <property type="match status" value="1"/>
</dbReference>
<comment type="caution">
    <text evidence="7">The sequence shown here is derived from an EMBL/GenBank/DDBJ whole genome shotgun (WGS) entry which is preliminary data.</text>
</comment>
<protein>
    <submittedName>
        <fullName evidence="7">Histidine kinase</fullName>
    </submittedName>
</protein>
<evidence type="ECO:0000256" key="4">
    <source>
        <dbReference type="SAM" id="Phobius"/>
    </source>
</evidence>
<keyword evidence="5" id="KW-0732">Signal</keyword>
<dbReference type="InterPro" id="IPR005467">
    <property type="entry name" value="His_kinase_dom"/>
</dbReference>
<evidence type="ECO:0000256" key="2">
    <source>
        <dbReference type="ARBA" id="ARBA00022777"/>
    </source>
</evidence>
<dbReference type="InterPro" id="IPR003594">
    <property type="entry name" value="HATPase_dom"/>
</dbReference>
<dbReference type="CDD" id="cd16917">
    <property type="entry name" value="HATPase_UhpB-NarQ-NarX-like"/>
    <property type="match status" value="1"/>
</dbReference>
<name>A0A2P2FLT8_AMYLU</name>
<feature type="domain" description="Histidine kinase" evidence="6">
    <location>
        <begin position="195"/>
        <end position="387"/>
    </location>
</feature>
<keyword evidence="2 7" id="KW-0418">Kinase</keyword>
<dbReference type="RefSeq" id="WP_034317368.1">
    <property type="nucleotide sequence ID" value="NZ_JFBM01000030.1"/>
</dbReference>
<feature type="transmembrane region" description="Helical" evidence="4">
    <location>
        <begin position="73"/>
        <end position="100"/>
    </location>
</feature>
<evidence type="ECO:0000313" key="8">
    <source>
        <dbReference type="Proteomes" id="UP000256220"/>
    </source>
</evidence>
<dbReference type="InterPro" id="IPR036890">
    <property type="entry name" value="HATPase_C_sf"/>
</dbReference>
<dbReference type="Pfam" id="PF07730">
    <property type="entry name" value="HisKA_3"/>
    <property type="match status" value="1"/>
</dbReference>
<dbReference type="EMBL" id="JFBM01000030">
    <property type="protein sequence ID" value="KFU77696.1"/>
    <property type="molecule type" value="Genomic_DNA"/>
</dbReference>
<dbReference type="AlphaFoldDB" id="A0A2P2FLT8"/>
<keyword evidence="4" id="KW-0812">Transmembrane</keyword>
<dbReference type="GO" id="GO:0046983">
    <property type="term" value="F:protein dimerization activity"/>
    <property type="evidence" value="ECO:0007669"/>
    <property type="project" value="InterPro"/>
</dbReference>
<feature type="transmembrane region" description="Helical" evidence="4">
    <location>
        <begin position="112"/>
        <end position="130"/>
    </location>
</feature>
<dbReference type="SUPFAM" id="SSF55874">
    <property type="entry name" value="ATPase domain of HSP90 chaperone/DNA topoisomerase II/histidine kinase"/>
    <property type="match status" value="1"/>
</dbReference>
<organism evidence="7 8">
    <name type="scientific">Amycolatopsis lurida NRRL 2430</name>
    <dbReference type="NCBI Taxonomy" id="1460371"/>
    <lineage>
        <taxon>Bacteria</taxon>
        <taxon>Bacillati</taxon>
        <taxon>Actinomycetota</taxon>
        <taxon>Actinomycetes</taxon>
        <taxon>Pseudonocardiales</taxon>
        <taxon>Pseudonocardiaceae</taxon>
        <taxon>Amycolatopsis</taxon>
    </lineage>
</organism>
<dbReference type="InterPro" id="IPR011712">
    <property type="entry name" value="Sig_transdc_His_kin_sub3_dim/P"/>
</dbReference>
<evidence type="ECO:0000256" key="3">
    <source>
        <dbReference type="ARBA" id="ARBA00023012"/>
    </source>
</evidence>
<dbReference type="GO" id="GO:0016020">
    <property type="term" value="C:membrane"/>
    <property type="evidence" value="ECO:0007669"/>
    <property type="project" value="InterPro"/>
</dbReference>
<keyword evidence="3" id="KW-0902">Two-component regulatory system</keyword>
<feature type="transmembrane region" description="Helical" evidence="4">
    <location>
        <begin position="41"/>
        <end position="61"/>
    </location>
</feature>
<gene>
    <name evidence="7" type="ORF">BB31_28930</name>
</gene>
<feature type="transmembrane region" description="Helical" evidence="4">
    <location>
        <begin position="137"/>
        <end position="156"/>
    </location>
</feature>
<keyword evidence="4" id="KW-1133">Transmembrane helix</keyword>
<evidence type="ECO:0000313" key="7">
    <source>
        <dbReference type="EMBL" id="KFU77696.1"/>
    </source>
</evidence>
<feature type="chain" id="PRO_5015201312" evidence="5">
    <location>
        <begin position="36"/>
        <end position="388"/>
    </location>
</feature>
<proteinExistence type="predicted"/>
<evidence type="ECO:0000256" key="1">
    <source>
        <dbReference type="ARBA" id="ARBA00022679"/>
    </source>
</evidence>
<keyword evidence="8" id="KW-1185">Reference proteome</keyword>
<sequence length="388" mass="41019">MTAAPALTPTSRVLTWCLHLLLIALLTLAAARALADGSPEAGAVVAVAVTCAVVYAAGPLLPRVRTSRRAALWWLVAVGLVWLVLLVLTADGVWVAFPLYFLQLHLLPRRQGLVAVIATALAAITAFAAHQGSFAPAAAIGPALGAAVAVAVVWGYQALYRESERRRNLIEELTATRADLAEAQHEAGVLAERERLAREIHDTLAQGLSSIQLLLRAAERTLPDTAGNASRYVEQARQAAADNLAEARRFVVALSPPALDDTTLADALARLCATTSSRHRITARFHLDGYPVPLPTAVEVALLRIGQAALANTVRHADASTADVTLSYRGDQVTLVVDDDGVGFDPDHSGFGLTAMRARAEALDGIFTVESSPGHGTTVSTRLPKECP</sequence>
<accession>A0A2P2FLT8</accession>
<dbReference type="PANTHER" id="PTHR24421">
    <property type="entry name" value="NITRATE/NITRITE SENSOR PROTEIN NARX-RELATED"/>
    <property type="match status" value="1"/>
</dbReference>
<dbReference type="Proteomes" id="UP000256220">
    <property type="component" value="Unassembled WGS sequence"/>
</dbReference>
<keyword evidence="4" id="KW-0472">Membrane</keyword>
<evidence type="ECO:0000259" key="6">
    <source>
        <dbReference type="PROSITE" id="PS50109"/>
    </source>
</evidence>
<dbReference type="InterPro" id="IPR050482">
    <property type="entry name" value="Sensor_HK_TwoCompSys"/>
</dbReference>
<dbReference type="Pfam" id="PF02518">
    <property type="entry name" value="HATPase_c"/>
    <property type="match status" value="1"/>
</dbReference>
<dbReference type="PANTHER" id="PTHR24421:SF62">
    <property type="entry name" value="SENSORY TRANSDUCTION HISTIDINE KINASE"/>
    <property type="match status" value="1"/>
</dbReference>
<dbReference type="InterPro" id="IPR017205">
    <property type="entry name" value="Sig_transdc_His_kinase_ChrS"/>
</dbReference>
<evidence type="ECO:0000256" key="5">
    <source>
        <dbReference type="SAM" id="SignalP"/>
    </source>
</evidence>
<keyword evidence="1" id="KW-0808">Transferase</keyword>
<feature type="signal peptide" evidence="5">
    <location>
        <begin position="1"/>
        <end position="35"/>
    </location>
</feature>
<dbReference type="PIRSF" id="PIRSF037434">
    <property type="entry name" value="STHK_ChrS"/>
    <property type="match status" value="1"/>
</dbReference>
<dbReference type="Gene3D" id="1.20.5.1930">
    <property type="match status" value="1"/>
</dbReference>
<dbReference type="SMART" id="SM00387">
    <property type="entry name" value="HATPase_c"/>
    <property type="match status" value="1"/>
</dbReference>
<dbReference type="PROSITE" id="PS50109">
    <property type="entry name" value="HIS_KIN"/>
    <property type="match status" value="1"/>
</dbReference>
<reference evidence="7 8" key="1">
    <citation type="journal article" date="2014" name="Genome Announc.">
        <title>Draft Genome Sequence of Amycolatopsis lurida NRRL 2430, Producer of the Glycopeptide Family Antibiotic Ristocetin.</title>
        <authorList>
            <person name="Kwun M.J."/>
            <person name="Hong H.J."/>
        </authorList>
    </citation>
    <scope>NUCLEOTIDE SEQUENCE [LARGE SCALE GENOMIC DNA]</scope>
    <source>
        <strain evidence="7 8">NRRL 2430</strain>
    </source>
</reference>
<dbReference type="GO" id="GO:0000155">
    <property type="term" value="F:phosphorelay sensor kinase activity"/>
    <property type="evidence" value="ECO:0007669"/>
    <property type="project" value="InterPro"/>
</dbReference>